<protein>
    <submittedName>
        <fullName evidence="10">ABC transporter permease</fullName>
    </submittedName>
</protein>
<evidence type="ECO:0000256" key="7">
    <source>
        <dbReference type="SAM" id="Phobius"/>
    </source>
</evidence>
<dbReference type="RefSeq" id="WP_194453519.1">
    <property type="nucleotide sequence ID" value="NZ_CP063849.1"/>
</dbReference>
<dbReference type="KEGG" id="pfer:IRI77_18565"/>
<dbReference type="Proteomes" id="UP000593892">
    <property type="component" value="Chromosome"/>
</dbReference>
<reference evidence="10 11" key="1">
    <citation type="submission" date="2020-10" db="EMBL/GenBank/DDBJ databases">
        <title>Complete genome sequence of Paludibaculum fermentans P105T, a facultatively anaerobic acidobacterium capable of dissimilatory Fe(III) reduction.</title>
        <authorList>
            <person name="Dedysh S.N."/>
            <person name="Beletsky A.V."/>
            <person name="Kulichevskaya I.S."/>
            <person name="Mardanov A.V."/>
            <person name="Ravin N.V."/>
        </authorList>
    </citation>
    <scope>NUCLEOTIDE SEQUENCE [LARGE SCALE GENOMIC DNA]</scope>
    <source>
        <strain evidence="10 11">P105</strain>
    </source>
</reference>
<evidence type="ECO:0000256" key="6">
    <source>
        <dbReference type="ARBA" id="ARBA00038076"/>
    </source>
</evidence>
<dbReference type="EMBL" id="CP063849">
    <property type="protein sequence ID" value="QOY91865.1"/>
    <property type="molecule type" value="Genomic_DNA"/>
</dbReference>
<feature type="transmembrane region" description="Helical" evidence="7">
    <location>
        <begin position="79"/>
        <end position="101"/>
    </location>
</feature>
<feature type="domain" description="MacB-like periplasmic core" evidence="9">
    <location>
        <begin position="493"/>
        <end position="687"/>
    </location>
</feature>
<proteinExistence type="inferred from homology"/>
<dbReference type="InterPro" id="IPR050250">
    <property type="entry name" value="Macrolide_Exporter_MacB"/>
</dbReference>
<keyword evidence="2" id="KW-1003">Cell membrane</keyword>
<keyword evidence="4 7" id="KW-1133">Transmembrane helix</keyword>
<dbReference type="NCBIfam" id="TIGR03434">
    <property type="entry name" value="ADOP"/>
    <property type="match status" value="1"/>
</dbReference>
<feature type="transmembrane region" description="Helical" evidence="7">
    <location>
        <begin position="350"/>
        <end position="375"/>
    </location>
</feature>
<organism evidence="10 11">
    <name type="scientific">Paludibaculum fermentans</name>
    <dbReference type="NCBI Taxonomy" id="1473598"/>
    <lineage>
        <taxon>Bacteria</taxon>
        <taxon>Pseudomonadati</taxon>
        <taxon>Acidobacteriota</taxon>
        <taxon>Terriglobia</taxon>
        <taxon>Bryobacterales</taxon>
        <taxon>Bryobacteraceae</taxon>
        <taxon>Paludibaculum</taxon>
    </lineage>
</organism>
<feature type="domain" description="MacB-like periplasmic core" evidence="9">
    <location>
        <begin position="82"/>
        <end position="301"/>
    </location>
</feature>
<gene>
    <name evidence="10" type="ORF">IRI77_18565</name>
</gene>
<dbReference type="Pfam" id="PF12704">
    <property type="entry name" value="MacB_PCD"/>
    <property type="match status" value="2"/>
</dbReference>
<comment type="subcellular location">
    <subcellularLocation>
        <location evidence="1">Cell membrane</location>
        <topology evidence="1">Multi-pass membrane protein</topology>
    </subcellularLocation>
</comment>
<keyword evidence="3 7" id="KW-0812">Transmembrane</keyword>
<dbReference type="PANTHER" id="PTHR30572">
    <property type="entry name" value="MEMBRANE COMPONENT OF TRANSPORTER-RELATED"/>
    <property type="match status" value="1"/>
</dbReference>
<dbReference type="GO" id="GO:0005886">
    <property type="term" value="C:plasma membrane"/>
    <property type="evidence" value="ECO:0007669"/>
    <property type="project" value="UniProtKB-SubCell"/>
</dbReference>
<evidence type="ECO:0000256" key="1">
    <source>
        <dbReference type="ARBA" id="ARBA00004651"/>
    </source>
</evidence>
<accession>A0A7S7NXZ4</accession>
<evidence type="ECO:0000256" key="2">
    <source>
        <dbReference type="ARBA" id="ARBA00022475"/>
    </source>
</evidence>
<evidence type="ECO:0000313" key="10">
    <source>
        <dbReference type="EMBL" id="QOY91865.1"/>
    </source>
</evidence>
<dbReference type="InterPro" id="IPR017800">
    <property type="entry name" value="ADOP"/>
</dbReference>
<feature type="transmembrane region" description="Helical" evidence="7">
    <location>
        <begin position="445"/>
        <end position="469"/>
    </location>
</feature>
<dbReference type="Pfam" id="PF02687">
    <property type="entry name" value="FtsX"/>
    <property type="match status" value="2"/>
</dbReference>
<keyword evidence="5 7" id="KW-0472">Membrane</keyword>
<evidence type="ECO:0000313" key="11">
    <source>
        <dbReference type="Proteomes" id="UP000593892"/>
    </source>
</evidence>
<feature type="transmembrane region" description="Helical" evidence="7">
    <location>
        <begin position="481"/>
        <end position="501"/>
    </location>
</feature>
<feature type="domain" description="ABC3 transporter permease C-terminal" evidence="8">
    <location>
        <begin position="356"/>
        <end position="470"/>
    </location>
</feature>
<evidence type="ECO:0000256" key="3">
    <source>
        <dbReference type="ARBA" id="ARBA00022692"/>
    </source>
</evidence>
<name>A0A7S7NXZ4_PALFE</name>
<keyword evidence="11" id="KW-1185">Reference proteome</keyword>
<feature type="transmembrane region" description="Helical" evidence="7">
    <location>
        <begin position="406"/>
        <end position="425"/>
    </location>
</feature>
<dbReference type="PANTHER" id="PTHR30572:SF4">
    <property type="entry name" value="ABC TRANSPORTER PERMEASE YTRF"/>
    <property type="match status" value="1"/>
</dbReference>
<feature type="transmembrane region" description="Helical" evidence="7">
    <location>
        <begin position="722"/>
        <end position="750"/>
    </location>
</feature>
<evidence type="ECO:0000259" key="9">
    <source>
        <dbReference type="Pfam" id="PF12704"/>
    </source>
</evidence>
<feature type="domain" description="ABC3 transporter permease C-terminal" evidence="8">
    <location>
        <begin position="729"/>
        <end position="842"/>
    </location>
</feature>
<dbReference type="GO" id="GO:0022857">
    <property type="term" value="F:transmembrane transporter activity"/>
    <property type="evidence" value="ECO:0007669"/>
    <property type="project" value="TreeGrafter"/>
</dbReference>
<evidence type="ECO:0000256" key="4">
    <source>
        <dbReference type="ARBA" id="ARBA00022989"/>
    </source>
</evidence>
<comment type="similarity">
    <text evidence="6">Belongs to the ABC-4 integral membrane protein family.</text>
</comment>
<dbReference type="AlphaFoldDB" id="A0A7S7NXZ4"/>
<evidence type="ECO:0000256" key="5">
    <source>
        <dbReference type="ARBA" id="ARBA00023136"/>
    </source>
</evidence>
<evidence type="ECO:0000259" key="8">
    <source>
        <dbReference type="Pfam" id="PF02687"/>
    </source>
</evidence>
<feature type="transmembrane region" description="Helical" evidence="7">
    <location>
        <begin position="782"/>
        <end position="801"/>
    </location>
</feature>
<sequence>MDKLLRRLRYLLNRRRFDDELANDLEFHREMAALAGGKPVGDPLRLREEAREAWGWTWIDRLGQDLRYATRLLRKSPGFTCAAILILAIGIGANVAAFGFFNLMVLRPLPVREPATLLHFQRQAPAGYASVLPYPEFDFFRRHTTTLSGLIARSRGSLQMEGDEKPLKVHFVSANFFTELGTSATLGRLLDPTRDEAAGADPVVVLSRGFWQRRFGADPSLPGRIIHLNGKPVTVVGVASDETSSLALEIPDLWIPVTQHPHLVAGSKLLTDYSVESAGEEVWGRLKPGLTPKAAEEELRSLAAALRAEHREGIWENETLPSEPGGYVTSILGRAHHGTGTKDPSEIVPVASLIVALVLLILAVACGNLGSLLLARGVAREREISIRVSVGAGSARLIRQLLTESALLGLLGSAAGLGVGQLIMSGLMSATSTPAWLDPSPDWRVLLFCASMGLFSALLFGVTPAFQVVRQRHRATRTRQILISAQVAASCVLLIVAGLLVRALTHASADPGFEYRQVVTIDPELGNHNYSAAQARTYLDTLQGRLRSLPGIEAISLSSAPPFGNKTITMGSEFDGRVLKIRMNNVDPLYFETLRIPLRRGRNLAAGDPNSLVVSQSLAELAWPGQDPLGKPFDVAGRQHTVVGIVANAHVTSQQDKSAAEAYFLATEADLPSMVVLVRTSASPESLVPTLSSLAKALDPRVMPDVQLMKNSFQRRLQGTQYGVLSVGILAFIALFLACLGIVGLIAYAVSQRTKEIGIRMALGARPANIIMTVMRQFAQPVGIGLLIGAGAAAALSQVLRKILFGLGPLDPVAYFSAIGLFTLTVALASLFPARKALRVDPMQALRND</sequence>
<dbReference type="InterPro" id="IPR025857">
    <property type="entry name" value="MacB_PCD"/>
</dbReference>
<dbReference type="InterPro" id="IPR003838">
    <property type="entry name" value="ABC3_permease_C"/>
</dbReference>
<feature type="transmembrane region" description="Helical" evidence="7">
    <location>
        <begin position="813"/>
        <end position="834"/>
    </location>
</feature>